<evidence type="ECO:0000313" key="2">
    <source>
        <dbReference type="EMBL" id="PKC16684.1"/>
    </source>
</evidence>
<gene>
    <name evidence="3" type="ORF">RhiirA1_467036</name>
    <name evidence="2" type="ORF">RhiirA5_406723</name>
</gene>
<sequence length="276" mass="33070">MYKKFLNGFERLSQSNARTKKKHERFERHCRRIFKAPIGSGNSNLDTRIFQAQKHRFLGRYPFKTPLWTLKNASRNIAFRAQDNSPTRASTISSQSYYDFRNQFRDRRIEDITMMNTFYDERMNSFKSRSERSTNRKTRARLEREFNNFVTNFKEIFDERFRPEQSDPNYKLQYFHTMRLNLWNLVRALTCPSCALASNNKRMAINNSNLHNYEILQSVKKTCFKPIPQAGINVLQHIDNDWFPNYDDTNNSNPKRDCKIARPTSRIGLHRCWAFF</sequence>
<dbReference type="InterPro" id="IPR058524">
    <property type="entry name" value="DUF8211"/>
</dbReference>
<dbReference type="Proteomes" id="UP000232722">
    <property type="component" value="Unassembled WGS sequence"/>
</dbReference>
<dbReference type="Pfam" id="PF26638">
    <property type="entry name" value="DUF8211"/>
    <property type="match status" value="1"/>
</dbReference>
<name>A0A2I1E354_9GLOM</name>
<dbReference type="VEuPathDB" id="FungiDB:RhiirFUN_007879"/>
<reference evidence="3 4" key="4">
    <citation type="submission" date="2017-10" db="EMBL/GenBank/DDBJ databases">
        <title>Genome analyses suggest a sexual origin of heterokaryosis in a supposedly ancient asexual fungus.</title>
        <authorList>
            <person name="Corradi N."/>
            <person name="Sedzielewska K."/>
            <person name="Noel J."/>
            <person name="Charron P."/>
            <person name="Farinelli L."/>
            <person name="Marton T."/>
            <person name="Kruger M."/>
            <person name="Pelin A."/>
            <person name="Brachmann A."/>
            <person name="Corradi N."/>
        </authorList>
    </citation>
    <scope>NUCLEOTIDE SEQUENCE [LARGE SCALE GENOMIC DNA]</scope>
    <source>
        <strain evidence="3 4">A1</strain>
    </source>
</reference>
<dbReference type="EMBL" id="LLXJ01000038">
    <property type="protein sequence ID" value="PKC16684.1"/>
    <property type="molecule type" value="Genomic_DNA"/>
</dbReference>
<reference evidence="2 5" key="2">
    <citation type="submission" date="2017-09" db="EMBL/GenBank/DDBJ databases">
        <title>Extensive intraspecific genome diversity in a model arbuscular mycorrhizal fungus.</title>
        <authorList>
            <person name="Chen E.C."/>
            <person name="Morin E."/>
            <person name="Beaudet D."/>
            <person name="Noel J."/>
            <person name="Ndikumana S."/>
            <person name="Charron P."/>
            <person name="St-Onge C."/>
            <person name="Giorgi J."/>
            <person name="Grigoriev I.V."/>
            <person name="Roux C."/>
            <person name="Martin F.M."/>
            <person name="Corradi N."/>
        </authorList>
    </citation>
    <scope>NUCLEOTIDE SEQUENCE [LARGE SCALE GENOMIC DNA]</scope>
    <source>
        <strain evidence="2 5">A5</strain>
    </source>
</reference>
<evidence type="ECO:0000313" key="4">
    <source>
        <dbReference type="Proteomes" id="UP000232688"/>
    </source>
</evidence>
<comment type="caution">
    <text evidence="2">The sequence shown here is derived from an EMBL/GenBank/DDBJ whole genome shotgun (WGS) entry which is preliminary data.</text>
</comment>
<proteinExistence type="predicted"/>
<evidence type="ECO:0000313" key="3">
    <source>
        <dbReference type="EMBL" id="PKC61097.1"/>
    </source>
</evidence>
<reference evidence="2 5" key="1">
    <citation type="submission" date="2016-04" db="EMBL/GenBank/DDBJ databases">
        <title>Genome analyses suggest a sexual origin of heterokaryosis in a supposedly ancient asexual fungus.</title>
        <authorList>
            <person name="Ropars J."/>
            <person name="Sedzielewska K."/>
            <person name="Noel J."/>
            <person name="Charron P."/>
            <person name="Farinelli L."/>
            <person name="Marton T."/>
            <person name="Kruger M."/>
            <person name="Pelin A."/>
            <person name="Brachmann A."/>
            <person name="Corradi N."/>
        </authorList>
    </citation>
    <scope>NUCLEOTIDE SEQUENCE [LARGE SCALE GENOMIC DNA]</scope>
    <source>
        <strain evidence="2 5">A5</strain>
    </source>
</reference>
<dbReference type="OrthoDB" id="2383739at2759"/>
<accession>A0A2I1E354</accession>
<dbReference type="VEuPathDB" id="FungiDB:RhiirA1_467036"/>
<evidence type="ECO:0000259" key="1">
    <source>
        <dbReference type="Pfam" id="PF26638"/>
    </source>
</evidence>
<feature type="domain" description="DUF8211" evidence="1">
    <location>
        <begin position="1"/>
        <end position="58"/>
    </location>
</feature>
<evidence type="ECO:0000313" key="5">
    <source>
        <dbReference type="Proteomes" id="UP000232722"/>
    </source>
</evidence>
<dbReference type="VEuPathDB" id="FungiDB:RhiirFUN_007880"/>
<dbReference type="EMBL" id="LLXH01001034">
    <property type="protein sequence ID" value="PKC61097.1"/>
    <property type="molecule type" value="Genomic_DNA"/>
</dbReference>
<dbReference type="VEuPathDB" id="FungiDB:FUN_009093"/>
<reference evidence="3 4" key="3">
    <citation type="submission" date="2017-10" db="EMBL/GenBank/DDBJ databases">
        <title>Extensive intraspecific genome diversity in a model arbuscular mycorrhizal fungus.</title>
        <authorList>
            <person name="Chen E.C.H."/>
            <person name="Morin E."/>
            <person name="Baudet D."/>
            <person name="Noel J."/>
            <person name="Ndikumana S."/>
            <person name="Charron P."/>
            <person name="St-Onge C."/>
            <person name="Giorgi J."/>
            <person name="Grigoriev I.V."/>
            <person name="Roux C."/>
            <person name="Martin F.M."/>
            <person name="Corradi N."/>
        </authorList>
    </citation>
    <scope>NUCLEOTIDE SEQUENCE [LARGE SCALE GENOMIC DNA]</scope>
    <source>
        <strain evidence="3 4">A1</strain>
    </source>
</reference>
<protein>
    <recommendedName>
        <fullName evidence="1">DUF8211 domain-containing protein</fullName>
    </recommendedName>
</protein>
<dbReference type="Proteomes" id="UP000232688">
    <property type="component" value="Unassembled WGS sequence"/>
</dbReference>
<dbReference type="VEuPathDB" id="FungiDB:FUN_009094"/>
<dbReference type="AlphaFoldDB" id="A0A2I1E354"/>
<organism evidence="2 5">
    <name type="scientific">Rhizophagus irregularis</name>
    <dbReference type="NCBI Taxonomy" id="588596"/>
    <lineage>
        <taxon>Eukaryota</taxon>
        <taxon>Fungi</taxon>
        <taxon>Fungi incertae sedis</taxon>
        <taxon>Mucoromycota</taxon>
        <taxon>Glomeromycotina</taxon>
        <taxon>Glomeromycetes</taxon>
        <taxon>Glomerales</taxon>
        <taxon>Glomeraceae</taxon>
        <taxon>Rhizophagus</taxon>
    </lineage>
</organism>